<feature type="transmembrane region" description="Helical" evidence="2">
    <location>
        <begin position="90"/>
        <end position="111"/>
    </location>
</feature>
<sequence length="148" mass="15785">MTTATSTAAEATTTATVTGTPEEIKPLPTWFFCFEGLMSAAYDLFKAYPQSLWVLGALGLANLVASLTVLRPRLRLAKRLWRGKGTRRIALTLVALRLGSHLLLGLAGLAVTGIAGHLGFAVVMAATTVFLLWFGQRTALRAIAADRA</sequence>
<accession>A0ABV9BQA7</accession>
<reference evidence="4" key="1">
    <citation type="journal article" date="2019" name="Int. J. Syst. Evol. Microbiol.">
        <title>The Global Catalogue of Microorganisms (GCM) 10K type strain sequencing project: providing services to taxonomists for standard genome sequencing and annotation.</title>
        <authorList>
            <consortium name="The Broad Institute Genomics Platform"/>
            <consortium name="The Broad Institute Genome Sequencing Center for Infectious Disease"/>
            <person name="Wu L."/>
            <person name="Ma J."/>
        </authorList>
    </citation>
    <scope>NUCLEOTIDE SEQUENCE [LARGE SCALE GENOMIC DNA]</scope>
    <source>
        <strain evidence="4">CECT 8064</strain>
    </source>
</reference>
<evidence type="ECO:0000313" key="3">
    <source>
        <dbReference type="EMBL" id="MFC4516176.1"/>
    </source>
</evidence>
<evidence type="ECO:0000256" key="2">
    <source>
        <dbReference type="SAM" id="Phobius"/>
    </source>
</evidence>
<proteinExistence type="predicted"/>
<feature type="transmembrane region" description="Helical" evidence="2">
    <location>
        <begin position="117"/>
        <end position="134"/>
    </location>
</feature>
<evidence type="ECO:0000256" key="1">
    <source>
        <dbReference type="SAM" id="MobiDB-lite"/>
    </source>
</evidence>
<gene>
    <name evidence="3" type="ORF">ACFPEN_24930</name>
</gene>
<dbReference type="Proteomes" id="UP001595990">
    <property type="component" value="Unassembled WGS sequence"/>
</dbReference>
<feature type="transmembrane region" description="Helical" evidence="2">
    <location>
        <begin position="52"/>
        <end position="70"/>
    </location>
</feature>
<keyword evidence="2" id="KW-0812">Transmembrane</keyword>
<feature type="region of interest" description="Disordered" evidence="1">
    <location>
        <begin position="1"/>
        <end position="20"/>
    </location>
</feature>
<protein>
    <submittedName>
        <fullName evidence="3">Uncharacterized protein</fullName>
    </submittedName>
</protein>
<keyword evidence="4" id="KW-1185">Reference proteome</keyword>
<comment type="caution">
    <text evidence="3">The sequence shown here is derived from an EMBL/GenBank/DDBJ whole genome shotgun (WGS) entry which is preliminary data.</text>
</comment>
<organism evidence="3 4">
    <name type="scientific">Streptomyces ehimensis</name>
    <dbReference type="NCBI Taxonomy" id="68195"/>
    <lineage>
        <taxon>Bacteria</taxon>
        <taxon>Bacillati</taxon>
        <taxon>Actinomycetota</taxon>
        <taxon>Actinomycetes</taxon>
        <taxon>Kitasatosporales</taxon>
        <taxon>Streptomycetaceae</taxon>
        <taxon>Streptomyces</taxon>
    </lineage>
</organism>
<dbReference type="EMBL" id="JBHSFS010000012">
    <property type="protein sequence ID" value="MFC4516176.1"/>
    <property type="molecule type" value="Genomic_DNA"/>
</dbReference>
<keyword evidence="2" id="KW-1133">Transmembrane helix</keyword>
<evidence type="ECO:0000313" key="4">
    <source>
        <dbReference type="Proteomes" id="UP001595990"/>
    </source>
</evidence>
<name>A0ABV9BQA7_9ACTN</name>
<dbReference type="RefSeq" id="WP_206279841.1">
    <property type="nucleotide sequence ID" value="NZ_JBHSFS010000012.1"/>
</dbReference>
<keyword evidence="2" id="KW-0472">Membrane</keyword>